<evidence type="ECO:0000256" key="1">
    <source>
        <dbReference type="SAM" id="Phobius"/>
    </source>
</evidence>
<feature type="transmembrane region" description="Helical" evidence="1">
    <location>
        <begin position="72"/>
        <end position="89"/>
    </location>
</feature>
<keyword evidence="1" id="KW-0812">Transmembrane</keyword>
<feature type="transmembrane region" description="Helical" evidence="1">
    <location>
        <begin position="96"/>
        <end position="118"/>
    </location>
</feature>
<feature type="transmembrane region" description="Helical" evidence="1">
    <location>
        <begin position="253"/>
        <end position="270"/>
    </location>
</feature>
<dbReference type="AlphaFoldDB" id="A0A3A6PM74"/>
<dbReference type="EMBL" id="QKNY01000009">
    <property type="protein sequence ID" value="RJX43226.1"/>
    <property type="molecule type" value="Genomic_DNA"/>
</dbReference>
<feature type="transmembrane region" description="Helical" evidence="1">
    <location>
        <begin position="12"/>
        <end position="32"/>
    </location>
</feature>
<comment type="caution">
    <text evidence="2">The sequence shown here is derived from an EMBL/GenBank/DDBJ whole genome shotgun (WGS) entry which is preliminary data.</text>
</comment>
<feature type="transmembrane region" description="Helical" evidence="1">
    <location>
        <begin position="183"/>
        <end position="199"/>
    </location>
</feature>
<accession>A0A3A6PM74</accession>
<feature type="transmembrane region" description="Helical" evidence="1">
    <location>
        <begin position="220"/>
        <end position="241"/>
    </location>
</feature>
<sequence length="271" mass="30047">MQFNKPDTSERIVEGIILSLIPLILASIYYLTPVPIQQTLVLDHTDPVVYTFWTNSLIHSHQSASSHLINNLVWYSLLIFPCWSLYCFLDERRKFWSAFFLLIILGPLVASLSSYVMFEVIMDFGIQNDRGFSGVVGAIGGFLLMSIIGTFVQEQEEKISILSMGMYFSILLLQLGITTSRKLWTLAGLSSLTAVSAGSNTQYMSSFPKLHNWMMENSRLSLLILICVCVSVMAFSASLPSNIISSSGAIKNIVAHGAGILFGMGVQILLR</sequence>
<feature type="transmembrane region" description="Helical" evidence="1">
    <location>
        <begin position="130"/>
        <end position="152"/>
    </location>
</feature>
<protein>
    <recommendedName>
        <fullName evidence="4">Rhomboid family intramembrane serine protease</fullName>
    </recommendedName>
</protein>
<dbReference type="Proteomes" id="UP000276588">
    <property type="component" value="Unassembled WGS sequence"/>
</dbReference>
<reference evidence="2 3" key="1">
    <citation type="submission" date="2018-06" db="EMBL/GenBank/DDBJ databases">
        <title>Halonotius sp. F13-13 a new haloarchaeeon isolated from a solar saltern from Isla Cristina, Huelva, Spain.</title>
        <authorList>
            <person name="Duran-Viseras A."/>
            <person name="Sanchez-Porro C."/>
            <person name="Ventosa A."/>
        </authorList>
    </citation>
    <scope>NUCLEOTIDE SEQUENCE [LARGE SCALE GENOMIC DNA]</scope>
    <source>
        <strain evidence="2 3">F13-13</strain>
    </source>
</reference>
<keyword evidence="1" id="KW-0472">Membrane</keyword>
<gene>
    <name evidence="2" type="ORF">DM826_06340</name>
</gene>
<evidence type="ECO:0000313" key="2">
    <source>
        <dbReference type="EMBL" id="RJX43226.1"/>
    </source>
</evidence>
<feature type="transmembrane region" description="Helical" evidence="1">
    <location>
        <begin position="159"/>
        <end position="177"/>
    </location>
</feature>
<proteinExistence type="predicted"/>
<evidence type="ECO:0000313" key="3">
    <source>
        <dbReference type="Proteomes" id="UP000276588"/>
    </source>
</evidence>
<keyword evidence="1" id="KW-1133">Transmembrane helix</keyword>
<keyword evidence="3" id="KW-1185">Reference proteome</keyword>
<organism evidence="2 3">
    <name type="scientific">Halonotius aquaticus</name>
    <dbReference type="NCBI Taxonomy" id="2216978"/>
    <lineage>
        <taxon>Archaea</taxon>
        <taxon>Methanobacteriati</taxon>
        <taxon>Methanobacteriota</taxon>
        <taxon>Stenosarchaea group</taxon>
        <taxon>Halobacteria</taxon>
        <taxon>Halobacteriales</taxon>
        <taxon>Haloferacaceae</taxon>
        <taxon>Halonotius</taxon>
    </lineage>
</organism>
<evidence type="ECO:0008006" key="4">
    <source>
        <dbReference type="Google" id="ProtNLM"/>
    </source>
</evidence>
<name>A0A3A6PM74_9EURY</name>